<feature type="domain" description="Protein kinase" evidence="11">
    <location>
        <begin position="314"/>
        <end position="592"/>
    </location>
</feature>
<dbReference type="Proteomes" id="UP000245207">
    <property type="component" value="Unassembled WGS sequence"/>
</dbReference>
<accession>A0A2U1PJB3</accession>
<dbReference type="CDD" id="cd23509">
    <property type="entry name" value="Gnk2-like"/>
    <property type="match status" value="2"/>
</dbReference>
<dbReference type="InterPro" id="IPR017441">
    <property type="entry name" value="Protein_kinase_ATP_BS"/>
</dbReference>
<protein>
    <recommendedName>
        <fullName evidence="15">Cysteine-rich receptor-like protein kinase 2</fullName>
    </recommendedName>
</protein>
<dbReference type="InterPro" id="IPR000719">
    <property type="entry name" value="Prot_kinase_dom"/>
</dbReference>
<dbReference type="SUPFAM" id="SSF56112">
    <property type="entry name" value="Protein kinase-like (PK-like)"/>
    <property type="match status" value="1"/>
</dbReference>
<evidence type="ECO:0000256" key="7">
    <source>
        <dbReference type="ARBA" id="ARBA00022840"/>
    </source>
</evidence>
<evidence type="ECO:0000256" key="6">
    <source>
        <dbReference type="ARBA" id="ARBA00022777"/>
    </source>
</evidence>
<dbReference type="FunFam" id="1.10.510.10:FF:000336">
    <property type="entry name" value="Cysteine-rich receptor-like protein kinase 2"/>
    <property type="match status" value="1"/>
</dbReference>
<evidence type="ECO:0008006" key="15">
    <source>
        <dbReference type="Google" id="ProtNLM"/>
    </source>
</evidence>
<evidence type="ECO:0000256" key="8">
    <source>
        <dbReference type="ARBA" id="ARBA00023170"/>
    </source>
</evidence>
<gene>
    <name evidence="13" type="ORF">CTI12_AA145180</name>
</gene>
<dbReference type="InterPro" id="IPR001245">
    <property type="entry name" value="Ser-Thr/Tyr_kinase_cat_dom"/>
</dbReference>
<keyword evidence="10" id="KW-0472">Membrane</keyword>
<evidence type="ECO:0000259" key="12">
    <source>
        <dbReference type="PROSITE" id="PS51473"/>
    </source>
</evidence>
<evidence type="ECO:0000256" key="5">
    <source>
        <dbReference type="ARBA" id="ARBA00022741"/>
    </source>
</evidence>
<dbReference type="PROSITE" id="PS50011">
    <property type="entry name" value="PROTEIN_KINASE_DOM"/>
    <property type="match status" value="1"/>
</dbReference>
<dbReference type="PROSITE" id="PS51473">
    <property type="entry name" value="GNK2"/>
    <property type="match status" value="2"/>
</dbReference>
<dbReference type="EMBL" id="PKPP01001083">
    <property type="protein sequence ID" value="PWA85829.1"/>
    <property type="molecule type" value="Genomic_DNA"/>
</dbReference>
<dbReference type="InterPro" id="IPR011009">
    <property type="entry name" value="Kinase-like_dom_sf"/>
</dbReference>
<dbReference type="Gene3D" id="3.30.430.20">
    <property type="entry name" value="Gnk2 domain, C-X8-C-X2-C motif"/>
    <property type="match status" value="2"/>
</dbReference>
<proteinExistence type="predicted"/>
<dbReference type="Pfam" id="PF01657">
    <property type="entry name" value="Stress-antifung"/>
    <property type="match status" value="2"/>
</dbReference>
<sequence>MAEPVTASKSSNRNSTLIRYFCSKYQGINGEYFLSNLNTTLSSLRHQLLVSGVTRYATARTLLNGESVWGLASCRGYLSTANCVACFDYAVAQLKVCGLGNGAHAFYNGCEVRYGNNNFYDDYTKQAGIVMCGNTTSPQAADFRKATDSLLSDLRTAAPKTSNFYAASLRRISNGNGTVYAIAQCNLNLSQIICEDCLDSRYTSLGACIPGTTGRAVDIGCFMRYSRTPFFRQNQTTDITRLLGDGDSGKKGSVIGGVVGGVCFLLLLLAFFLWRLRSESTSGCKRDKSTGLTELLQDPARFSYDDLRVATNNFSDLHKLGGGVFGEVYKGTLKDGDTIAIKKTNMNSAGGKMHIDDELKITFNVHHRHIIRLLGYCRKGPLLFLVYEYMENGSLHQFLYGDKSRNLSWRQRFEIIFGTARGLAYLHEQYHVTIIHRNLKTTNILIDNELQPKIADFGLIRLLPEDKTHLSTRLAGSLDSVYAAPEYAIHGQVSEKVDTYSFGIVVLEVISGKRCKEVKDDDLVIPSLLNHAWDLYESGTHLNLMDDRLDPNEYSVEDAKKIIEIALMCTQSRVNERPAMSDIVALLSEKSLYEMPPVRSTFHEYNTEIQNDTY</sequence>
<evidence type="ECO:0000256" key="1">
    <source>
        <dbReference type="ARBA" id="ARBA00022527"/>
    </source>
</evidence>
<evidence type="ECO:0000256" key="10">
    <source>
        <dbReference type="SAM" id="Phobius"/>
    </source>
</evidence>
<comment type="caution">
    <text evidence="13">The sequence shown here is derived from an EMBL/GenBank/DDBJ whole genome shotgun (WGS) entry which is preliminary data.</text>
</comment>
<keyword evidence="10" id="KW-0812">Transmembrane</keyword>
<feature type="transmembrane region" description="Helical" evidence="10">
    <location>
        <begin position="254"/>
        <end position="276"/>
    </location>
</feature>
<evidence type="ECO:0000256" key="9">
    <source>
        <dbReference type="PROSITE-ProRule" id="PRU10141"/>
    </source>
</evidence>
<evidence type="ECO:0000313" key="13">
    <source>
        <dbReference type="EMBL" id="PWA85829.1"/>
    </source>
</evidence>
<evidence type="ECO:0000256" key="4">
    <source>
        <dbReference type="ARBA" id="ARBA00022737"/>
    </source>
</evidence>
<dbReference type="InterPro" id="IPR052059">
    <property type="entry name" value="CR_Ser/Thr_kinase"/>
</dbReference>
<dbReference type="Pfam" id="PF07714">
    <property type="entry name" value="PK_Tyr_Ser-Thr"/>
    <property type="match status" value="1"/>
</dbReference>
<keyword evidence="14" id="KW-1185">Reference proteome</keyword>
<evidence type="ECO:0000256" key="2">
    <source>
        <dbReference type="ARBA" id="ARBA00022679"/>
    </source>
</evidence>
<dbReference type="Gene3D" id="3.30.200.20">
    <property type="entry name" value="Phosphorylase Kinase, domain 1"/>
    <property type="match status" value="1"/>
</dbReference>
<feature type="domain" description="Gnk2-homologous" evidence="12">
    <location>
        <begin position="15"/>
        <end position="119"/>
    </location>
</feature>
<dbReference type="InterPro" id="IPR002902">
    <property type="entry name" value="GNK2"/>
</dbReference>
<dbReference type="InterPro" id="IPR038408">
    <property type="entry name" value="GNK2_sf"/>
</dbReference>
<feature type="domain" description="Gnk2-homologous" evidence="12">
    <location>
        <begin position="125"/>
        <end position="230"/>
    </location>
</feature>
<feature type="binding site" evidence="9">
    <location>
        <position position="343"/>
    </location>
    <ligand>
        <name>ATP</name>
        <dbReference type="ChEBI" id="CHEBI:30616"/>
    </ligand>
</feature>
<keyword evidence="5 9" id="KW-0547">Nucleotide-binding</keyword>
<evidence type="ECO:0000259" key="11">
    <source>
        <dbReference type="PROSITE" id="PS50011"/>
    </source>
</evidence>
<keyword evidence="3" id="KW-0732">Signal</keyword>
<dbReference type="GO" id="GO:0004674">
    <property type="term" value="F:protein serine/threonine kinase activity"/>
    <property type="evidence" value="ECO:0007669"/>
    <property type="project" value="UniProtKB-KW"/>
</dbReference>
<dbReference type="Gene3D" id="1.10.510.10">
    <property type="entry name" value="Transferase(Phosphotransferase) domain 1"/>
    <property type="match status" value="1"/>
</dbReference>
<evidence type="ECO:0000313" key="14">
    <source>
        <dbReference type="Proteomes" id="UP000245207"/>
    </source>
</evidence>
<keyword evidence="8" id="KW-0675">Receptor</keyword>
<keyword evidence="10" id="KW-1133">Transmembrane helix</keyword>
<dbReference type="PANTHER" id="PTHR47973">
    <property type="entry name" value="CYSTEINE-RICH RECEPTOR-LIKE PROTEIN KINASE 3"/>
    <property type="match status" value="1"/>
</dbReference>
<keyword evidence="1" id="KW-0723">Serine/threonine-protein kinase</keyword>
<keyword evidence="7 9" id="KW-0067">ATP-binding</keyword>
<dbReference type="STRING" id="35608.A0A2U1PJB3"/>
<dbReference type="AlphaFoldDB" id="A0A2U1PJB3"/>
<keyword evidence="4" id="KW-0677">Repeat</keyword>
<organism evidence="13 14">
    <name type="scientific">Artemisia annua</name>
    <name type="common">Sweet wormwood</name>
    <dbReference type="NCBI Taxonomy" id="35608"/>
    <lineage>
        <taxon>Eukaryota</taxon>
        <taxon>Viridiplantae</taxon>
        <taxon>Streptophyta</taxon>
        <taxon>Embryophyta</taxon>
        <taxon>Tracheophyta</taxon>
        <taxon>Spermatophyta</taxon>
        <taxon>Magnoliopsida</taxon>
        <taxon>eudicotyledons</taxon>
        <taxon>Gunneridae</taxon>
        <taxon>Pentapetalae</taxon>
        <taxon>asterids</taxon>
        <taxon>campanulids</taxon>
        <taxon>Asterales</taxon>
        <taxon>Asteraceae</taxon>
        <taxon>Asteroideae</taxon>
        <taxon>Anthemideae</taxon>
        <taxon>Artemisiinae</taxon>
        <taxon>Artemisia</taxon>
    </lineage>
</organism>
<dbReference type="GO" id="GO:0005524">
    <property type="term" value="F:ATP binding"/>
    <property type="evidence" value="ECO:0007669"/>
    <property type="project" value="UniProtKB-UniRule"/>
</dbReference>
<dbReference type="OrthoDB" id="4062651at2759"/>
<evidence type="ECO:0000256" key="3">
    <source>
        <dbReference type="ARBA" id="ARBA00022729"/>
    </source>
</evidence>
<keyword evidence="6" id="KW-0418">Kinase</keyword>
<keyword evidence="2" id="KW-0808">Transferase</keyword>
<reference evidence="13 14" key="1">
    <citation type="journal article" date="2018" name="Mol. Plant">
        <title>The genome of Artemisia annua provides insight into the evolution of Asteraceae family and artemisinin biosynthesis.</title>
        <authorList>
            <person name="Shen Q."/>
            <person name="Zhang L."/>
            <person name="Liao Z."/>
            <person name="Wang S."/>
            <person name="Yan T."/>
            <person name="Shi P."/>
            <person name="Liu M."/>
            <person name="Fu X."/>
            <person name="Pan Q."/>
            <person name="Wang Y."/>
            <person name="Lv Z."/>
            <person name="Lu X."/>
            <person name="Zhang F."/>
            <person name="Jiang W."/>
            <person name="Ma Y."/>
            <person name="Chen M."/>
            <person name="Hao X."/>
            <person name="Li L."/>
            <person name="Tang Y."/>
            <person name="Lv G."/>
            <person name="Zhou Y."/>
            <person name="Sun X."/>
            <person name="Brodelius P.E."/>
            <person name="Rose J.K.C."/>
            <person name="Tang K."/>
        </authorList>
    </citation>
    <scope>NUCLEOTIDE SEQUENCE [LARGE SCALE GENOMIC DNA]</scope>
    <source>
        <strain evidence="14">cv. Huhao1</strain>
        <tissue evidence="13">Leaf</tissue>
    </source>
</reference>
<dbReference type="PROSITE" id="PS00107">
    <property type="entry name" value="PROTEIN_KINASE_ATP"/>
    <property type="match status" value="1"/>
</dbReference>
<name>A0A2U1PJB3_ARTAN</name>